<dbReference type="Pfam" id="PF09990">
    <property type="entry name" value="DUF2231"/>
    <property type="match status" value="1"/>
</dbReference>
<dbReference type="InterPro" id="IPR019251">
    <property type="entry name" value="DUF2231_TM"/>
</dbReference>
<evidence type="ECO:0000313" key="3">
    <source>
        <dbReference type="EMBL" id="OIR09305.1"/>
    </source>
</evidence>
<feature type="transmembrane region" description="Helical" evidence="1">
    <location>
        <begin position="123"/>
        <end position="142"/>
    </location>
</feature>
<proteinExistence type="predicted"/>
<keyword evidence="1" id="KW-1133">Transmembrane helix</keyword>
<accession>A0A1J5SLG4</accession>
<gene>
    <name evidence="3" type="ORF">GALL_85380</name>
</gene>
<evidence type="ECO:0000256" key="1">
    <source>
        <dbReference type="SAM" id="Phobius"/>
    </source>
</evidence>
<feature type="transmembrane region" description="Helical" evidence="1">
    <location>
        <begin position="93"/>
        <end position="111"/>
    </location>
</feature>
<feature type="transmembrane region" description="Helical" evidence="1">
    <location>
        <begin position="59"/>
        <end position="81"/>
    </location>
</feature>
<comment type="caution">
    <text evidence="3">The sequence shown here is derived from an EMBL/GenBank/DDBJ whole genome shotgun (WGS) entry which is preliminary data.</text>
</comment>
<keyword evidence="1" id="KW-0472">Membrane</keyword>
<name>A0A1J5SLG4_9ZZZZ</name>
<feature type="transmembrane region" description="Helical" evidence="1">
    <location>
        <begin position="28"/>
        <end position="47"/>
    </location>
</feature>
<organism evidence="3">
    <name type="scientific">mine drainage metagenome</name>
    <dbReference type="NCBI Taxonomy" id="410659"/>
    <lineage>
        <taxon>unclassified sequences</taxon>
        <taxon>metagenomes</taxon>
        <taxon>ecological metagenomes</taxon>
    </lineage>
</organism>
<keyword evidence="1" id="KW-0812">Transmembrane</keyword>
<feature type="domain" description="DUF2231" evidence="2">
    <location>
        <begin position="25"/>
        <end position="150"/>
    </location>
</feature>
<reference evidence="3" key="1">
    <citation type="submission" date="2016-10" db="EMBL/GenBank/DDBJ databases">
        <title>Sequence of Gallionella enrichment culture.</title>
        <authorList>
            <person name="Poehlein A."/>
            <person name="Muehling M."/>
            <person name="Daniel R."/>
        </authorList>
    </citation>
    <scope>NUCLEOTIDE SEQUENCE</scope>
</reference>
<sequence length="152" mass="16849">MTLVQPILAAGLVPALRSFVMSTKLHPVLVNFTAALIPVSFFSDLVGRVLKSESLRATGWWSMLYAMVVTPFTVVTGWLFWMSDDKGVVGMTIHKWLGTAFVLPLLGVFLWRWSAQRKKAWPTFGYLVVMALLVAAVAYQGHLGGNQVFSDM</sequence>
<protein>
    <recommendedName>
        <fullName evidence="2">DUF2231 domain-containing protein</fullName>
    </recommendedName>
</protein>
<dbReference type="EMBL" id="MLJW01000027">
    <property type="protein sequence ID" value="OIR09305.1"/>
    <property type="molecule type" value="Genomic_DNA"/>
</dbReference>
<dbReference type="AlphaFoldDB" id="A0A1J5SLG4"/>
<evidence type="ECO:0000259" key="2">
    <source>
        <dbReference type="Pfam" id="PF09990"/>
    </source>
</evidence>